<comment type="subcellular location">
    <subcellularLocation>
        <location evidence="1">Cell outer membrane</location>
    </subcellularLocation>
</comment>
<feature type="transmembrane region" description="Helical" evidence="6">
    <location>
        <begin position="100"/>
        <end position="124"/>
    </location>
</feature>
<feature type="transmembrane region" description="Helical" evidence="6">
    <location>
        <begin position="46"/>
        <end position="65"/>
    </location>
</feature>
<evidence type="ECO:0000256" key="5">
    <source>
        <dbReference type="ARBA" id="ARBA00023237"/>
    </source>
</evidence>
<feature type="transmembrane region" description="Helical" evidence="6">
    <location>
        <begin position="77"/>
        <end position="94"/>
    </location>
</feature>
<keyword evidence="8" id="KW-1185">Reference proteome</keyword>
<dbReference type="InterPro" id="IPR010583">
    <property type="entry name" value="MipA"/>
</dbReference>
<dbReference type="PANTHER" id="PTHR38776">
    <property type="entry name" value="MLTA-INTERACTING PROTEIN-RELATED"/>
    <property type="match status" value="1"/>
</dbReference>
<comment type="similarity">
    <text evidence="2">Belongs to the MipA/OmpV family.</text>
</comment>
<feature type="transmembrane region" description="Helical" evidence="6">
    <location>
        <begin position="133"/>
        <end position="152"/>
    </location>
</feature>
<comment type="caution">
    <text evidence="7">The sequence shown here is derived from an EMBL/GenBank/DDBJ whole genome shotgun (WGS) entry which is preliminary data.</text>
</comment>
<organism evidence="7 8">
    <name type="scientific">Enterobacter chinensis</name>
    <dbReference type="NCBI Taxonomy" id="3030997"/>
    <lineage>
        <taxon>Bacteria</taxon>
        <taxon>Pseudomonadati</taxon>
        <taxon>Pseudomonadota</taxon>
        <taxon>Gammaproteobacteria</taxon>
        <taxon>Enterobacterales</taxon>
        <taxon>Enterobacteriaceae</taxon>
        <taxon>Enterobacter</taxon>
    </lineage>
</organism>
<keyword evidence="3" id="KW-0732">Signal</keyword>
<keyword evidence="6" id="KW-0812">Transmembrane</keyword>
<dbReference type="RefSeq" id="WP_320387123.1">
    <property type="nucleotide sequence ID" value="NZ_JARDVI010000006.1"/>
</dbReference>
<proteinExistence type="inferred from homology"/>
<feature type="transmembrane region" description="Helical" evidence="6">
    <location>
        <begin position="424"/>
        <end position="440"/>
    </location>
</feature>
<evidence type="ECO:0000256" key="6">
    <source>
        <dbReference type="SAM" id="Phobius"/>
    </source>
</evidence>
<protein>
    <submittedName>
        <fullName evidence="7">MipA/OmpV family protein</fullName>
    </submittedName>
</protein>
<dbReference type="Proteomes" id="UP001270266">
    <property type="component" value="Unassembled WGS sequence"/>
</dbReference>
<reference evidence="7 8" key="1">
    <citation type="submission" date="2023-02" db="EMBL/GenBank/DDBJ databases">
        <title>The draft genomes of Enterobacter strains.</title>
        <authorList>
            <person name="He Y."/>
            <person name="Feng Y."/>
            <person name="Zong Z."/>
        </authorList>
    </citation>
    <scope>NUCLEOTIDE SEQUENCE [LARGE SCALE GENOMIC DNA]</scope>
    <source>
        <strain evidence="7 8">170198</strain>
    </source>
</reference>
<accession>A0ABU5D6D0</accession>
<keyword evidence="5" id="KW-0998">Cell outer membrane</keyword>
<dbReference type="Pfam" id="PF06629">
    <property type="entry name" value="MipA"/>
    <property type="match status" value="1"/>
</dbReference>
<name>A0ABU5D6D0_9ENTR</name>
<sequence>MLQIAFLLAGAAFVRKAAPVFMFSGIVWGGLGLSIFIDGLQGERHFPLHVFGLLLLTDSVVSLLMGSAARGTQRGIFYFKGGLFFLIAMLILVGHHSGNLVLAIVFGMAYFITGLFVIASALVVRFRQWQRSLLSGVWQIIFSVFLFLPYPTEHDGTVSQFIGMVLITGGIHSVRLSLRMLRIKNGSSVFDILAPRDLVTPTVEQTPAMDMPATGRLTVHVWTPEGSAENEPLRRPVINRYIAAVDANGVISTGHAALELPPSLYISLYPAADIDRSPSEFFNTLKAVEENTVAGKFQSDYASEARAWCESDRKIVFSTFNAPSLIGFWTRYRQNETYNLTWRNCSSSVAYALEAALDGVLRERCSYVGFIRLLFVPELWIAAQLRKRATTMAWTPGLVLDYTRALHAIVHPDKLSLLTFIKRKIFVGLFVALAALPFVPRPASAISLGLQGGSYGTPYNDRHAENWVLPYIGLNYKQFYIDGTELGYTLIDSPSNTLKLKIEYLDVQYDASEGRTAALRSLNNRHSTLLAGASYLYTTPFGGFQTTLGVDTLNQSKGVTANFSWILMKQWGGLTLVPMAGVDWNNGQQNRYYYGISDDEARRSGLDAWRPHASAIPFITLAANYDWQNNWNNWNSWAEVTGRFYSSTITDSPMVNKNAIAELTVGFSYSF</sequence>
<evidence type="ECO:0000256" key="3">
    <source>
        <dbReference type="ARBA" id="ARBA00022729"/>
    </source>
</evidence>
<gene>
    <name evidence="7" type="ORF">PYW49_17950</name>
</gene>
<evidence type="ECO:0000256" key="2">
    <source>
        <dbReference type="ARBA" id="ARBA00005722"/>
    </source>
</evidence>
<evidence type="ECO:0000313" key="8">
    <source>
        <dbReference type="Proteomes" id="UP001270266"/>
    </source>
</evidence>
<evidence type="ECO:0000256" key="1">
    <source>
        <dbReference type="ARBA" id="ARBA00004442"/>
    </source>
</evidence>
<keyword evidence="6" id="KW-1133">Transmembrane helix</keyword>
<feature type="transmembrane region" description="Helical" evidence="6">
    <location>
        <begin position="158"/>
        <end position="178"/>
    </location>
</feature>
<evidence type="ECO:0000313" key="7">
    <source>
        <dbReference type="EMBL" id="MDY0419535.1"/>
    </source>
</evidence>
<evidence type="ECO:0000256" key="4">
    <source>
        <dbReference type="ARBA" id="ARBA00023136"/>
    </source>
</evidence>
<dbReference type="EMBL" id="JARDVI010000006">
    <property type="protein sequence ID" value="MDY0419535.1"/>
    <property type="molecule type" value="Genomic_DNA"/>
</dbReference>
<dbReference type="PANTHER" id="PTHR38776:SF1">
    <property type="entry name" value="MLTA-INTERACTING PROTEIN-RELATED"/>
    <property type="match status" value="1"/>
</dbReference>
<keyword evidence="4 6" id="KW-0472">Membrane</keyword>